<name>A0A2T7DF11_9POAL</name>
<keyword evidence="1" id="KW-0479">Metal-binding</keyword>
<protein>
    <recommendedName>
        <fullName evidence="2">HMA domain-containing protein</fullName>
    </recommendedName>
</protein>
<keyword evidence="4" id="KW-1185">Reference proteome</keyword>
<dbReference type="PANTHER" id="PTHR22814:SF304">
    <property type="entry name" value="HEAVY METAL TRANSPORT_DETOXIFICATION SUPERFAMILY PROTEIN"/>
    <property type="match status" value="1"/>
</dbReference>
<dbReference type="Pfam" id="PF00403">
    <property type="entry name" value="HMA"/>
    <property type="match status" value="1"/>
</dbReference>
<evidence type="ECO:0000313" key="4">
    <source>
        <dbReference type="Proteomes" id="UP000244336"/>
    </source>
</evidence>
<proteinExistence type="predicted"/>
<dbReference type="GO" id="GO:0046872">
    <property type="term" value="F:metal ion binding"/>
    <property type="evidence" value="ECO:0007669"/>
    <property type="project" value="UniProtKB-KW"/>
</dbReference>
<evidence type="ECO:0000313" key="3">
    <source>
        <dbReference type="EMBL" id="PUZ54178.1"/>
    </source>
</evidence>
<evidence type="ECO:0000259" key="2">
    <source>
        <dbReference type="PROSITE" id="PS50846"/>
    </source>
</evidence>
<dbReference type="Proteomes" id="UP000244336">
    <property type="component" value="Chromosome 5"/>
</dbReference>
<sequence>MLYVSRWRTKVAVACMKEKGTAAGIYMLRDAERWTSSVGKLFEEFVHISLLLCSPGAMAVVELKVGMHCERCIKAIKKAIKTIDDMESYQLETETNKVTVTGNVTPEEVVKALHKIGKTATCWTEG</sequence>
<dbReference type="InterPro" id="IPR006121">
    <property type="entry name" value="HMA_dom"/>
</dbReference>
<dbReference type="EMBL" id="CM009753">
    <property type="protein sequence ID" value="PUZ54178.1"/>
    <property type="molecule type" value="Genomic_DNA"/>
</dbReference>
<evidence type="ECO:0000256" key="1">
    <source>
        <dbReference type="ARBA" id="ARBA00022723"/>
    </source>
</evidence>
<dbReference type="PANTHER" id="PTHR22814">
    <property type="entry name" value="COPPER TRANSPORT PROTEIN ATOX1-RELATED"/>
    <property type="match status" value="1"/>
</dbReference>
<gene>
    <name evidence="3" type="ORF">GQ55_5G109000</name>
</gene>
<dbReference type="InterPro" id="IPR036163">
    <property type="entry name" value="HMA_dom_sf"/>
</dbReference>
<dbReference type="OrthoDB" id="689350at2759"/>
<reference evidence="3 4" key="1">
    <citation type="submission" date="2018-04" db="EMBL/GenBank/DDBJ databases">
        <title>WGS assembly of Panicum hallii var. hallii HAL2.</title>
        <authorList>
            <person name="Lovell J."/>
            <person name="Jenkins J."/>
            <person name="Lowry D."/>
            <person name="Mamidi S."/>
            <person name="Sreedasyam A."/>
            <person name="Weng X."/>
            <person name="Barry K."/>
            <person name="Bonette J."/>
            <person name="Campitelli B."/>
            <person name="Daum C."/>
            <person name="Gordon S."/>
            <person name="Gould B."/>
            <person name="Lipzen A."/>
            <person name="MacQueen A."/>
            <person name="Palacio-Mejia J."/>
            <person name="Plott C."/>
            <person name="Shakirov E."/>
            <person name="Shu S."/>
            <person name="Yoshinaga Y."/>
            <person name="Zane M."/>
            <person name="Rokhsar D."/>
            <person name="Grimwood J."/>
            <person name="Schmutz J."/>
            <person name="Juenger T."/>
        </authorList>
    </citation>
    <scope>NUCLEOTIDE SEQUENCE [LARGE SCALE GENOMIC DNA]</scope>
    <source>
        <strain evidence="4">cv. HAL2</strain>
    </source>
</reference>
<dbReference type="AlphaFoldDB" id="A0A2T7DF11"/>
<feature type="domain" description="HMA" evidence="2">
    <location>
        <begin position="58"/>
        <end position="121"/>
    </location>
</feature>
<dbReference type="CDD" id="cd00371">
    <property type="entry name" value="HMA"/>
    <property type="match status" value="1"/>
</dbReference>
<dbReference type="PROSITE" id="PS50846">
    <property type="entry name" value="HMA_2"/>
    <property type="match status" value="1"/>
</dbReference>
<organism evidence="3 4">
    <name type="scientific">Panicum hallii var. hallii</name>
    <dbReference type="NCBI Taxonomy" id="1504633"/>
    <lineage>
        <taxon>Eukaryota</taxon>
        <taxon>Viridiplantae</taxon>
        <taxon>Streptophyta</taxon>
        <taxon>Embryophyta</taxon>
        <taxon>Tracheophyta</taxon>
        <taxon>Spermatophyta</taxon>
        <taxon>Magnoliopsida</taxon>
        <taxon>Liliopsida</taxon>
        <taxon>Poales</taxon>
        <taxon>Poaceae</taxon>
        <taxon>PACMAD clade</taxon>
        <taxon>Panicoideae</taxon>
        <taxon>Panicodae</taxon>
        <taxon>Paniceae</taxon>
        <taxon>Panicinae</taxon>
        <taxon>Panicum</taxon>
        <taxon>Panicum sect. Panicum</taxon>
    </lineage>
</organism>
<accession>A0A2T7DF11</accession>
<dbReference type="SUPFAM" id="SSF55008">
    <property type="entry name" value="HMA, heavy metal-associated domain"/>
    <property type="match status" value="1"/>
</dbReference>
<dbReference type="Gramene" id="PUZ54178">
    <property type="protein sequence ID" value="PUZ54178"/>
    <property type="gene ID" value="GQ55_5G109000"/>
</dbReference>
<dbReference type="STRING" id="1504633.A0A2T7DF11"/>
<dbReference type="Gene3D" id="3.30.70.100">
    <property type="match status" value="1"/>
</dbReference>